<dbReference type="RefSeq" id="WP_192731897.1">
    <property type="nucleotide sequence ID" value="NZ_BAAAVL010000002.1"/>
</dbReference>
<keyword evidence="2" id="KW-1185">Reference proteome</keyword>
<protein>
    <submittedName>
        <fullName evidence="1">Uncharacterized protein</fullName>
    </submittedName>
</protein>
<name>A0ABR9IYQ0_RHIVS</name>
<evidence type="ECO:0000313" key="2">
    <source>
        <dbReference type="Proteomes" id="UP000620262"/>
    </source>
</evidence>
<comment type="caution">
    <text evidence="1">The sequence shown here is derived from an EMBL/GenBank/DDBJ whole genome shotgun (WGS) entry which is preliminary data.</text>
</comment>
<proteinExistence type="predicted"/>
<sequence>MRLIISRDSHLISQSHEDLDELERAQDLIDDFLRFAREDDVGNDLIDEIELPVAKSRLIRAFCIAIVAERRPDIRTFLMKAGLTLAQYQSRIGARMRVRCSLPDGRPTAARSRQFERRVERAYAAAAEDRIRLAGIYAAAITRSFN</sequence>
<organism evidence="1 2">
    <name type="scientific">Rhizobium viscosum</name>
    <name type="common">Arthrobacter viscosus</name>
    <dbReference type="NCBI Taxonomy" id="1673"/>
    <lineage>
        <taxon>Bacteria</taxon>
        <taxon>Pseudomonadati</taxon>
        <taxon>Pseudomonadota</taxon>
        <taxon>Alphaproteobacteria</taxon>
        <taxon>Hyphomicrobiales</taxon>
        <taxon>Rhizobiaceae</taxon>
        <taxon>Rhizobium/Agrobacterium group</taxon>
        <taxon>Rhizobium</taxon>
    </lineage>
</organism>
<accession>A0ABR9IYQ0</accession>
<dbReference type="EMBL" id="JADBEC010000002">
    <property type="protein sequence ID" value="MBE1508266.1"/>
    <property type="molecule type" value="Genomic_DNA"/>
</dbReference>
<gene>
    <name evidence="1" type="ORF">H4W29_005511</name>
</gene>
<dbReference type="Proteomes" id="UP000620262">
    <property type="component" value="Unassembled WGS sequence"/>
</dbReference>
<reference evidence="1 2" key="1">
    <citation type="submission" date="2020-10" db="EMBL/GenBank/DDBJ databases">
        <title>Sequencing the genomes of 1000 actinobacteria strains.</title>
        <authorList>
            <person name="Klenk H.-P."/>
        </authorList>
    </citation>
    <scope>NUCLEOTIDE SEQUENCE [LARGE SCALE GENOMIC DNA]</scope>
    <source>
        <strain evidence="1 2">DSM 7307</strain>
    </source>
</reference>
<evidence type="ECO:0000313" key="1">
    <source>
        <dbReference type="EMBL" id="MBE1508266.1"/>
    </source>
</evidence>